<reference evidence="7" key="1">
    <citation type="journal article" date="2017" name="Nat. Microbiol.">
        <title>Global analysis of biosynthetic gene clusters reveals vast potential of secondary metabolite production in Penicillium species.</title>
        <authorList>
            <person name="Nielsen J.C."/>
            <person name="Grijseels S."/>
            <person name="Prigent S."/>
            <person name="Ji B."/>
            <person name="Dainat J."/>
            <person name="Nielsen K.F."/>
            <person name="Frisvad J.C."/>
            <person name="Workman M."/>
            <person name="Nielsen J."/>
        </authorList>
    </citation>
    <scope>NUCLEOTIDE SEQUENCE [LARGE SCALE GENOMIC DNA]</scope>
    <source>
        <strain evidence="7">IBT 14082</strain>
    </source>
</reference>
<dbReference type="Gene3D" id="3.50.50.60">
    <property type="entry name" value="FAD/NAD(P)-binding domain"/>
    <property type="match status" value="1"/>
</dbReference>
<dbReference type="GO" id="GO:0071949">
    <property type="term" value="F:FAD binding"/>
    <property type="evidence" value="ECO:0007669"/>
    <property type="project" value="InterPro"/>
</dbReference>
<evidence type="ECO:0000313" key="6">
    <source>
        <dbReference type="EMBL" id="OQE12789.1"/>
    </source>
</evidence>
<dbReference type="InterPro" id="IPR002938">
    <property type="entry name" value="FAD-bd"/>
</dbReference>
<accession>A0A1V6SGA5</accession>
<evidence type="ECO:0000313" key="7">
    <source>
        <dbReference type="Proteomes" id="UP000191342"/>
    </source>
</evidence>
<dbReference type="PRINTS" id="PR00420">
    <property type="entry name" value="RNGMNOXGNASE"/>
</dbReference>
<dbReference type="AlphaFoldDB" id="A0A1V6SGA5"/>
<keyword evidence="3" id="KW-0560">Oxidoreductase</keyword>
<evidence type="ECO:0000256" key="2">
    <source>
        <dbReference type="ARBA" id="ARBA00022827"/>
    </source>
</evidence>
<dbReference type="STRING" id="254877.A0A1V6SGA5"/>
<keyword evidence="2" id="KW-0274">FAD</keyword>
<sequence>MTRSLSKIIVVGAGPAGLLLTLLLAQHGTSVTLLDSAKELDNCAQTTHYGPPAGVMDDILAEGFLDGKICWRKLDGTYLGGIHNGVLGDHPDRVACLPLDGLGKMLLRHLEQKTNAEIKWNHRVTDIGQDDDKAWVKVATDSGEVTIEADYIVGRDEASSQIRRSLHGDWKFTGTTWDEQIVATNVCYDFGQYGHEDANFILHLMSLISNTSQPENSPWDGAWDSFLEADDPLLNYYKQSEPPQSESQKSSAAGGLNLPIGIMFDPLWDPLAMRRAALQTHIFEARQEVTADILGYR</sequence>
<keyword evidence="7" id="KW-1185">Reference proteome</keyword>
<proteinExistence type="predicted"/>
<name>A0A1V6SGA5_9EURO</name>
<dbReference type="InterPro" id="IPR050631">
    <property type="entry name" value="PheA/TfdB_FAD_monoxygenase"/>
</dbReference>
<evidence type="ECO:0000256" key="3">
    <source>
        <dbReference type="ARBA" id="ARBA00023002"/>
    </source>
</evidence>
<dbReference type="PANTHER" id="PTHR43476">
    <property type="entry name" value="3-(3-HYDROXY-PHENYL)PROPIONATE/3-HYDROXYCINNAMIC ACID HYDROXYLASE"/>
    <property type="match status" value="1"/>
</dbReference>
<dbReference type="SUPFAM" id="SSF51905">
    <property type="entry name" value="FAD/NAD(P)-binding domain"/>
    <property type="match status" value="1"/>
</dbReference>
<evidence type="ECO:0000256" key="4">
    <source>
        <dbReference type="ARBA" id="ARBA00023027"/>
    </source>
</evidence>
<protein>
    <recommendedName>
        <fullName evidence="5">FAD-binding domain-containing protein</fullName>
    </recommendedName>
</protein>
<organism evidence="6 7">
    <name type="scientific">Penicillium flavigenum</name>
    <dbReference type="NCBI Taxonomy" id="254877"/>
    <lineage>
        <taxon>Eukaryota</taxon>
        <taxon>Fungi</taxon>
        <taxon>Dikarya</taxon>
        <taxon>Ascomycota</taxon>
        <taxon>Pezizomycotina</taxon>
        <taxon>Eurotiomycetes</taxon>
        <taxon>Eurotiomycetidae</taxon>
        <taxon>Eurotiales</taxon>
        <taxon>Aspergillaceae</taxon>
        <taxon>Penicillium</taxon>
    </lineage>
</organism>
<comment type="caution">
    <text evidence="6">The sequence shown here is derived from an EMBL/GenBank/DDBJ whole genome shotgun (WGS) entry which is preliminary data.</text>
</comment>
<gene>
    <name evidence="6" type="ORF">PENFLA_c062G00318</name>
</gene>
<dbReference type="InterPro" id="IPR036188">
    <property type="entry name" value="FAD/NAD-bd_sf"/>
</dbReference>
<dbReference type="PANTHER" id="PTHR43476:SF4">
    <property type="entry name" value="BLR0106 PROTEIN"/>
    <property type="match status" value="1"/>
</dbReference>
<dbReference type="Proteomes" id="UP000191342">
    <property type="component" value="Unassembled WGS sequence"/>
</dbReference>
<feature type="domain" description="FAD-binding" evidence="5">
    <location>
        <begin position="7"/>
        <end position="186"/>
    </location>
</feature>
<dbReference type="GO" id="GO:0016491">
    <property type="term" value="F:oxidoreductase activity"/>
    <property type="evidence" value="ECO:0007669"/>
    <property type="project" value="UniProtKB-KW"/>
</dbReference>
<evidence type="ECO:0000259" key="5">
    <source>
        <dbReference type="Pfam" id="PF01494"/>
    </source>
</evidence>
<dbReference type="Pfam" id="PF01494">
    <property type="entry name" value="FAD_binding_3"/>
    <property type="match status" value="1"/>
</dbReference>
<evidence type="ECO:0000256" key="1">
    <source>
        <dbReference type="ARBA" id="ARBA00022630"/>
    </source>
</evidence>
<keyword evidence="1" id="KW-0285">Flavoprotein</keyword>
<dbReference type="OrthoDB" id="10016252at2759"/>
<dbReference type="EMBL" id="MLQL01000062">
    <property type="protein sequence ID" value="OQE12789.1"/>
    <property type="molecule type" value="Genomic_DNA"/>
</dbReference>
<keyword evidence="4" id="KW-0520">NAD</keyword>